<evidence type="ECO:0000313" key="6">
    <source>
        <dbReference type="EMBL" id="NKX44535.1"/>
    </source>
</evidence>
<sequence length="247" mass="26617">MLNVDKITGRRSGAAMTTGARSIGPRRATLAGEVRGEIERMIVDGDLAAGEKLNELSLSTAMGVSRGTVREAIRSLADSGLIDLIANRGAFVHETTLAEIRNLYDLRGAIFAMACSAAARRVREGAEPKLAAALERNLDQMRATHAKGDTARYYVLNIEFHDLLLHGAGNPKAKTMYDNLVKEMHLFRRKGLSIATNIARSIEEHEVITRAVAAGDEEAARRAALDHIVGGFGRYMSMAEGETAATG</sequence>
<keyword evidence="3" id="KW-0804">Transcription</keyword>
<dbReference type="PRINTS" id="PR00035">
    <property type="entry name" value="HTHGNTR"/>
</dbReference>
<dbReference type="InterPro" id="IPR008920">
    <property type="entry name" value="TF_FadR/GntR_C"/>
</dbReference>
<evidence type="ECO:0000256" key="4">
    <source>
        <dbReference type="SAM" id="MobiDB-lite"/>
    </source>
</evidence>
<keyword evidence="7" id="KW-1185">Reference proteome</keyword>
<dbReference type="SUPFAM" id="SSF48008">
    <property type="entry name" value="GntR ligand-binding domain-like"/>
    <property type="match status" value="1"/>
</dbReference>
<dbReference type="CDD" id="cd07377">
    <property type="entry name" value="WHTH_GntR"/>
    <property type="match status" value="1"/>
</dbReference>
<dbReference type="Gene3D" id="1.10.10.10">
    <property type="entry name" value="Winged helix-like DNA-binding domain superfamily/Winged helix DNA-binding domain"/>
    <property type="match status" value="1"/>
</dbReference>
<dbReference type="PROSITE" id="PS50949">
    <property type="entry name" value="HTH_GNTR"/>
    <property type="match status" value="1"/>
</dbReference>
<comment type="caution">
    <text evidence="6">The sequence shown here is derived from an EMBL/GenBank/DDBJ whole genome shotgun (WGS) entry which is preliminary data.</text>
</comment>
<evidence type="ECO:0000256" key="3">
    <source>
        <dbReference type="ARBA" id="ARBA00023163"/>
    </source>
</evidence>
<evidence type="ECO:0000313" key="7">
    <source>
        <dbReference type="Proteomes" id="UP000526408"/>
    </source>
</evidence>
<dbReference type="InterPro" id="IPR036390">
    <property type="entry name" value="WH_DNA-bd_sf"/>
</dbReference>
<keyword evidence="2" id="KW-0238">DNA-binding</keyword>
<feature type="region of interest" description="Disordered" evidence="4">
    <location>
        <begin position="1"/>
        <end position="20"/>
    </location>
</feature>
<accession>A0A7X6JX85</accession>
<protein>
    <submittedName>
        <fullName evidence="6">FCD domain-containing protein</fullName>
    </submittedName>
</protein>
<evidence type="ECO:0000256" key="2">
    <source>
        <dbReference type="ARBA" id="ARBA00023125"/>
    </source>
</evidence>
<dbReference type="SMART" id="SM00895">
    <property type="entry name" value="FCD"/>
    <property type="match status" value="1"/>
</dbReference>
<dbReference type="SUPFAM" id="SSF46785">
    <property type="entry name" value="Winged helix' DNA-binding domain"/>
    <property type="match status" value="1"/>
</dbReference>
<name>A0A7X6JX85_9RHOB</name>
<organism evidence="6 7">
    <name type="scientific">Roseicyclus persicicus</name>
    <dbReference type="NCBI Taxonomy" id="2650661"/>
    <lineage>
        <taxon>Bacteria</taxon>
        <taxon>Pseudomonadati</taxon>
        <taxon>Pseudomonadota</taxon>
        <taxon>Alphaproteobacteria</taxon>
        <taxon>Rhodobacterales</taxon>
        <taxon>Roseobacteraceae</taxon>
        <taxon>Roseicyclus</taxon>
    </lineage>
</organism>
<gene>
    <name evidence="6" type="ORF">HCU73_08030</name>
</gene>
<dbReference type="PANTHER" id="PTHR43537">
    <property type="entry name" value="TRANSCRIPTIONAL REGULATOR, GNTR FAMILY"/>
    <property type="match status" value="1"/>
</dbReference>
<dbReference type="EMBL" id="JAAZQQ010000002">
    <property type="protein sequence ID" value="NKX44535.1"/>
    <property type="molecule type" value="Genomic_DNA"/>
</dbReference>
<proteinExistence type="predicted"/>
<keyword evidence="1" id="KW-0805">Transcription regulation</keyword>
<evidence type="ECO:0000256" key="1">
    <source>
        <dbReference type="ARBA" id="ARBA00023015"/>
    </source>
</evidence>
<dbReference type="Gene3D" id="1.20.120.530">
    <property type="entry name" value="GntR ligand-binding domain-like"/>
    <property type="match status" value="1"/>
</dbReference>
<reference evidence="6 7" key="1">
    <citation type="submission" date="2020-04" db="EMBL/GenBank/DDBJ databases">
        <authorList>
            <person name="Yoon J."/>
        </authorList>
    </citation>
    <scope>NUCLEOTIDE SEQUENCE [LARGE SCALE GENOMIC DNA]</scope>
    <source>
        <strain evidence="6 7">KMU-115</strain>
    </source>
</reference>
<dbReference type="PANTHER" id="PTHR43537:SF5">
    <property type="entry name" value="UXU OPERON TRANSCRIPTIONAL REGULATOR"/>
    <property type="match status" value="1"/>
</dbReference>
<dbReference type="Pfam" id="PF00392">
    <property type="entry name" value="GntR"/>
    <property type="match status" value="1"/>
</dbReference>
<dbReference type="GO" id="GO:0003677">
    <property type="term" value="F:DNA binding"/>
    <property type="evidence" value="ECO:0007669"/>
    <property type="project" value="UniProtKB-KW"/>
</dbReference>
<dbReference type="SMART" id="SM00345">
    <property type="entry name" value="HTH_GNTR"/>
    <property type="match status" value="1"/>
</dbReference>
<evidence type="ECO:0000259" key="5">
    <source>
        <dbReference type="PROSITE" id="PS50949"/>
    </source>
</evidence>
<feature type="domain" description="HTH gntR-type" evidence="5">
    <location>
        <begin position="28"/>
        <end position="95"/>
    </location>
</feature>
<dbReference type="InterPro" id="IPR000524">
    <property type="entry name" value="Tscrpt_reg_HTH_GntR"/>
</dbReference>
<dbReference type="GO" id="GO:0003700">
    <property type="term" value="F:DNA-binding transcription factor activity"/>
    <property type="evidence" value="ECO:0007669"/>
    <property type="project" value="InterPro"/>
</dbReference>
<dbReference type="Proteomes" id="UP000526408">
    <property type="component" value="Unassembled WGS sequence"/>
</dbReference>
<dbReference type="Pfam" id="PF07729">
    <property type="entry name" value="FCD"/>
    <property type="match status" value="1"/>
</dbReference>
<dbReference type="InterPro" id="IPR011711">
    <property type="entry name" value="GntR_C"/>
</dbReference>
<dbReference type="AlphaFoldDB" id="A0A7X6JX85"/>
<dbReference type="InterPro" id="IPR036388">
    <property type="entry name" value="WH-like_DNA-bd_sf"/>
</dbReference>